<dbReference type="AlphaFoldDB" id="A0A7L1A6Q6"/>
<dbReference type="GO" id="GO:0008526">
    <property type="term" value="F:phosphatidylinositol transfer activity"/>
    <property type="evidence" value="ECO:0007669"/>
    <property type="project" value="TreeGrafter"/>
</dbReference>
<dbReference type="InterPro" id="IPR036412">
    <property type="entry name" value="HAD-like_sf"/>
</dbReference>
<keyword evidence="3" id="KW-0597">Phosphoprotein</keyword>
<feature type="non-terminal residue" evidence="8">
    <location>
        <position position="1"/>
    </location>
</feature>
<feature type="signal peptide" evidence="6">
    <location>
        <begin position="1"/>
        <end position="23"/>
    </location>
</feature>
<dbReference type="PANTHER" id="PTHR10658">
    <property type="entry name" value="PHOSPHATIDYLINOSITOL TRANSFER PROTEIN"/>
    <property type="match status" value="1"/>
</dbReference>
<dbReference type="InterPro" id="IPR023214">
    <property type="entry name" value="HAD_sf"/>
</dbReference>
<dbReference type="SMART" id="SM01127">
    <property type="entry name" value="DDHD"/>
    <property type="match status" value="1"/>
</dbReference>
<dbReference type="InterPro" id="IPR001666">
    <property type="entry name" value="PI_transfer"/>
</dbReference>
<accession>A0A7L1A6Q6</accession>
<protein>
    <submittedName>
        <fullName evidence="8">PITM2 protein</fullName>
    </submittedName>
</protein>
<feature type="compositionally biased region" description="Basic and acidic residues" evidence="5">
    <location>
        <begin position="813"/>
        <end position="830"/>
    </location>
</feature>
<sequence length="830" mass="91648">QPSKIHVLLLVLHGGNILDSGSGDQSSKQGDVNTITTVFDTVMRVHYPAALGHIAIKLVPCPAICSEAFSLVSSLSPYSYDEGCLSNSQDHIPLAALPLLATSSPQYQEAVATVIVRANQAYSEFIRSQEGTSFNGQVCLVGDCVGGILGFDALCYSNQTVSESQNSSRRGSVVSVQDTDLLSPGITVNNSHCSSGSNLEASRHLSRSNIDIPRSNGEDPKKQLPRKRSDSSTYELDTIKQHQAFLSSLHSSVLRNDPGSRRSSSSTMLDGGNIGKFEFEITDFFLFGSPLGLVLALRKTVIPALDIFQLRPACQQVYNLFHPADPSASRLEPLLEKKFYLLPPFNIPRYQRFPLGDGNSAVLADVVQSHGAVFMENASLSTPISAPQFRGFRRASEISIASQVSGMADSYTASNIANIAAKWWGTKRIDYALYCPDALTAFPTVALPHLFHASYWESTDVVSFLLRQVMRHENSSVLELDGKEVSVFTPSKPREKWLRKRTHVKLRNVTANHRINDTIANEDGPQTLTGRFMYGPLDMVTLTGEKVDIHIMTQPPSGEWVYFDTEISNSSGRISYVIPENRRLGIGVYPVKMVVRGDHTFADSYITVLPKGTEFVVFSIDGSFAASVSIMGSDPKVRAGAVDVVRHWQDLGYLIIYVTGRPDMQKQRVVAWLAQHNFPHGIVSFCDGLVHDPLRHKANFLKSLITDLHMRIHAAYGSTKDISVYSSISLPPTHIYIVGRPTKKLQSQCQFITEGYAAHLAQLEYNHRARPAKNTTRMALRKGSFGLPSQAEFLRKRNHLLRTISSQPSAGGHRPERTQSQSDSDKERDR</sequence>
<comment type="caution">
    <text evidence="8">The sequence shown here is derived from an EMBL/GenBank/DDBJ whole genome shotgun (WGS) entry which is preliminary data.</text>
</comment>
<gene>
    <name evidence="8" type="primary">Pitpnm2_0</name>
    <name evidence="8" type="ORF">OXYCRI_R00105</name>
</gene>
<feature type="region of interest" description="Disordered" evidence="5">
    <location>
        <begin position="803"/>
        <end position="830"/>
    </location>
</feature>
<name>A0A7L1A6Q6_9PASS</name>
<evidence type="ECO:0000256" key="5">
    <source>
        <dbReference type="SAM" id="MobiDB-lite"/>
    </source>
</evidence>
<dbReference type="GO" id="GO:0008525">
    <property type="term" value="F:phosphatidylcholine transporter activity"/>
    <property type="evidence" value="ECO:0007669"/>
    <property type="project" value="TreeGrafter"/>
</dbReference>
<dbReference type="InterPro" id="IPR004177">
    <property type="entry name" value="DDHD_dom"/>
</dbReference>
<dbReference type="GO" id="GO:0046872">
    <property type="term" value="F:metal ion binding"/>
    <property type="evidence" value="ECO:0007669"/>
    <property type="project" value="InterPro"/>
</dbReference>
<evidence type="ECO:0000256" key="3">
    <source>
        <dbReference type="ARBA" id="ARBA00022553"/>
    </source>
</evidence>
<dbReference type="Pfam" id="PF24695">
    <property type="entry name" value="PITM1-3"/>
    <property type="match status" value="1"/>
</dbReference>
<dbReference type="GO" id="GO:0035091">
    <property type="term" value="F:phosphatidylinositol binding"/>
    <property type="evidence" value="ECO:0007669"/>
    <property type="project" value="TreeGrafter"/>
</dbReference>
<dbReference type="PROSITE" id="PS51043">
    <property type="entry name" value="DDHD"/>
    <property type="match status" value="1"/>
</dbReference>
<evidence type="ECO:0000313" key="9">
    <source>
        <dbReference type="Proteomes" id="UP000564466"/>
    </source>
</evidence>
<dbReference type="SUPFAM" id="SSF56784">
    <property type="entry name" value="HAD-like"/>
    <property type="match status" value="1"/>
</dbReference>
<comment type="similarity">
    <text evidence="2">Belongs to the PtdIns transfer protein family. PI transfer class IIA subfamily.</text>
</comment>
<evidence type="ECO:0000259" key="7">
    <source>
        <dbReference type="PROSITE" id="PS51043"/>
    </source>
</evidence>
<evidence type="ECO:0000256" key="1">
    <source>
        <dbReference type="ARBA" id="ARBA00004184"/>
    </source>
</evidence>
<feature type="domain" description="DDHD" evidence="7">
    <location>
        <begin position="277"/>
        <end position="471"/>
    </location>
</feature>
<reference evidence="8 9" key="1">
    <citation type="submission" date="2019-09" db="EMBL/GenBank/DDBJ databases">
        <title>Bird 10,000 Genomes (B10K) Project - Family phase.</title>
        <authorList>
            <person name="Zhang G."/>
        </authorList>
    </citation>
    <scope>NUCLEOTIDE SEQUENCE [LARGE SCALE GENOMIC DNA]</scope>
    <source>
        <strain evidence="8">B10K-DU-002-07</strain>
        <tissue evidence="8">Muscle</tissue>
    </source>
</reference>
<dbReference type="GO" id="GO:0012505">
    <property type="term" value="C:endomembrane system"/>
    <property type="evidence" value="ECO:0007669"/>
    <property type="project" value="UniProtKB-SubCell"/>
</dbReference>
<evidence type="ECO:0000256" key="6">
    <source>
        <dbReference type="SAM" id="SignalP"/>
    </source>
</evidence>
<dbReference type="Gene3D" id="3.40.50.1000">
    <property type="entry name" value="HAD superfamily/HAD-like"/>
    <property type="match status" value="1"/>
</dbReference>
<feature type="region of interest" description="Disordered" evidence="5">
    <location>
        <begin position="206"/>
        <end position="233"/>
    </location>
</feature>
<keyword evidence="4" id="KW-0106">Calcium</keyword>
<evidence type="ECO:0000256" key="4">
    <source>
        <dbReference type="ARBA" id="ARBA00022837"/>
    </source>
</evidence>
<dbReference type="Pfam" id="PF02862">
    <property type="entry name" value="DDHD"/>
    <property type="match status" value="2"/>
</dbReference>
<dbReference type="EMBL" id="VXAY01007103">
    <property type="protein sequence ID" value="NXM36310.1"/>
    <property type="molecule type" value="Genomic_DNA"/>
</dbReference>
<dbReference type="InterPro" id="IPR031315">
    <property type="entry name" value="LNS2/PITP"/>
</dbReference>
<feature type="chain" id="PRO_5029770631" evidence="6">
    <location>
        <begin position="24"/>
        <end position="830"/>
    </location>
</feature>
<proteinExistence type="inferred from homology"/>
<evidence type="ECO:0000313" key="8">
    <source>
        <dbReference type="EMBL" id="NXM36310.1"/>
    </source>
</evidence>
<keyword evidence="6" id="KW-0732">Signal</keyword>
<keyword evidence="9" id="KW-1185">Reference proteome</keyword>
<dbReference type="GO" id="GO:0031210">
    <property type="term" value="F:phosphatidylcholine binding"/>
    <property type="evidence" value="ECO:0007669"/>
    <property type="project" value="TreeGrafter"/>
</dbReference>
<evidence type="ECO:0000256" key="2">
    <source>
        <dbReference type="ARBA" id="ARBA00010316"/>
    </source>
</evidence>
<comment type="subcellular location">
    <subcellularLocation>
        <location evidence="1">Endomembrane system</location>
        <topology evidence="1">Peripheral membrane protein</topology>
    </subcellularLocation>
</comment>
<dbReference type="SMART" id="SM00775">
    <property type="entry name" value="LNS2"/>
    <property type="match status" value="1"/>
</dbReference>
<dbReference type="Proteomes" id="UP000564466">
    <property type="component" value="Unassembled WGS sequence"/>
</dbReference>
<feature type="non-terminal residue" evidence="8">
    <location>
        <position position="830"/>
    </location>
</feature>
<organism evidence="8 9">
    <name type="scientific">Oxyruncus cristatus</name>
    <name type="common">sharpbill</name>
    <dbReference type="NCBI Taxonomy" id="114331"/>
    <lineage>
        <taxon>Eukaryota</taxon>
        <taxon>Metazoa</taxon>
        <taxon>Chordata</taxon>
        <taxon>Craniata</taxon>
        <taxon>Vertebrata</taxon>
        <taxon>Euteleostomi</taxon>
        <taxon>Archelosauria</taxon>
        <taxon>Archosauria</taxon>
        <taxon>Dinosauria</taxon>
        <taxon>Saurischia</taxon>
        <taxon>Theropoda</taxon>
        <taxon>Coelurosauria</taxon>
        <taxon>Aves</taxon>
        <taxon>Neognathae</taxon>
        <taxon>Neoaves</taxon>
        <taxon>Telluraves</taxon>
        <taxon>Australaves</taxon>
        <taxon>Passeriformes</taxon>
        <taxon>Cotingidae</taxon>
        <taxon>Oxyruncus</taxon>
    </lineage>
</organism>
<dbReference type="Pfam" id="PF24694">
    <property type="entry name" value="LNS2_PITM1-3"/>
    <property type="match status" value="1"/>
</dbReference>
<dbReference type="PANTHER" id="PTHR10658:SF41">
    <property type="entry name" value="MEMBRANE-ASSOCIATED PHOSPHATIDYLINOSITOL TRANSFER PROTEIN 2"/>
    <property type="match status" value="1"/>
</dbReference>
<dbReference type="GO" id="GO:0005737">
    <property type="term" value="C:cytoplasm"/>
    <property type="evidence" value="ECO:0007669"/>
    <property type="project" value="TreeGrafter"/>
</dbReference>
<feature type="compositionally biased region" description="Basic and acidic residues" evidence="5">
    <location>
        <begin position="216"/>
        <end position="230"/>
    </location>
</feature>
<dbReference type="FunFam" id="3.40.50.1000:FF:000173">
    <property type="entry name" value="Membrane-associated phosphatidylinositol transfer protein 2"/>
    <property type="match status" value="1"/>
</dbReference>